<dbReference type="GO" id="GO:0016491">
    <property type="term" value="F:oxidoreductase activity"/>
    <property type="evidence" value="ECO:0007669"/>
    <property type="project" value="InterPro"/>
</dbReference>
<organism evidence="14 15">
    <name type="scientific">Piscinibacter terrae</name>
    <dbReference type="NCBI Taxonomy" id="2496871"/>
    <lineage>
        <taxon>Bacteria</taxon>
        <taxon>Pseudomonadati</taxon>
        <taxon>Pseudomonadota</taxon>
        <taxon>Betaproteobacteria</taxon>
        <taxon>Burkholderiales</taxon>
        <taxon>Sphaerotilaceae</taxon>
        <taxon>Piscinibacter</taxon>
    </lineage>
</organism>
<dbReference type="SUPFAM" id="SSF47240">
    <property type="entry name" value="Ferritin-like"/>
    <property type="match status" value="1"/>
</dbReference>
<keyword evidence="8" id="KW-1278">Translocase</keyword>
<dbReference type="Proteomes" id="UP000267464">
    <property type="component" value="Unassembled WGS sequence"/>
</dbReference>
<dbReference type="InterPro" id="IPR011017">
    <property type="entry name" value="TRASH_dom"/>
</dbReference>
<evidence type="ECO:0000256" key="9">
    <source>
        <dbReference type="ARBA" id="ARBA00022989"/>
    </source>
</evidence>
<dbReference type="AlphaFoldDB" id="A0A3N7HIH8"/>
<dbReference type="SFLD" id="SFLDF00027">
    <property type="entry name" value="p-type_atpase"/>
    <property type="match status" value="1"/>
</dbReference>
<dbReference type="SUPFAM" id="SSF81665">
    <property type="entry name" value="Calcium ATPase, transmembrane domain M"/>
    <property type="match status" value="1"/>
</dbReference>
<keyword evidence="4 11" id="KW-0812">Transmembrane</keyword>
<keyword evidence="7 11" id="KW-0067">ATP-binding</keyword>
<dbReference type="PRINTS" id="PR00943">
    <property type="entry name" value="CUATPASE"/>
</dbReference>
<comment type="caution">
    <text evidence="14">The sequence shown here is derived from an EMBL/GenBank/DDBJ whole genome shotgun (WGS) entry which is preliminary data.</text>
</comment>
<dbReference type="Pfam" id="PF19335">
    <property type="entry name" value="HMBD"/>
    <property type="match status" value="1"/>
</dbReference>
<dbReference type="Gene3D" id="2.70.150.10">
    <property type="entry name" value="Calcium-transporting ATPase, cytoplasmic transduction domain A"/>
    <property type="match status" value="1"/>
</dbReference>
<evidence type="ECO:0000313" key="14">
    <source>
        <dbReference type="EMBL" id="RQP21828.1"/>
    </source>
</evidence>
<keyword evidence="15" id="KW-1185">Reference proteome</keyword>
<comment type="subcellular location">
    <subcellularLocation>
        <location evidence="1">Cell membrane</location>
        <topology evidence="1">Multi-pass membrane protein</topology>
    </subcellularLocation>
</comment>
<dbReference type="Pfam" id="PF04945">
    <property type="entry name" value="YHS"/>
    <property type="match status" value="1"/>
</dbReference>
<dbReference type="CDD" id="cd02094">
    <property type="entry name" value="P-type_ATPase_Cu-like"/>
    <property type="match status" value="1"/>
</dbReference>
<dbReference type="InterPro" id="IPR009078">
    <property type="entry name" value="Ferritin-like_SF"/>
</dbReference>
<feature type="transmembrane region" description="Helical" evidence="11">
    <location>
        <begin position="269"/>
        <end position="287"/>
    </location>
</feature>
<feature type="transmembrane region" description="Helical" evidence="11">
    <location>
        <begin position="766"/>
        <end position="785"/>
    </location>
</feature>
<keyword evidence="6 11" id="KW-0547">Nucleotide-binding</keyword>
<feature type="transmembrane region" description="Helical" evidence="11">
    <location>
        <begin position="200"/>
        <end position="219"/>
    </location>
</feature>
<evidence type="ECO:0000256" key="3">
    <source>
        <dbReference type="ARBA" id="ARBA00022475"/>
    </source>
</evidence>
<dbReference type="SUPFAM" id="SSF56784">
    <property type="entry name" value="HAD-like"/>
    <property type="match status" value="1"/>
</dbReference>
<name>A0A3N7HIH8_9BURK</name>
<dbReference type="GO" id="GO:0016887">
    <property type="term" value="F:ATP hydrolysis activity"/>
    <property type="evidence" value="ECO:0007669"/>
    <property type="project" value="InterPro"/>
</dbReference>
<evidence type="ECO:0000259" key="13">
    <source>
        <dbReference type="SMART" id="SM00746"/>
    </source>
</evidence>
<dbReference type="InterPro" id="IPR045800">
    <property type="entry name" value="HMBD"/>
</dbReference>
<evidence type="ECO:0000256" key="12">
    <source>
        <dbReference type="SAM" id="MobiDB-lite"/>
    </source>
</evidence>
<gene>
    <name evidence="14" type="ORF">DZC73_25655</name>
</gene>
<dbReference type="Gene3D" id="1.10.620.20">
    <property type="entry name" value="Ribonucleotide Reductase, subunit A"/>
    <property type="match status" value="1"/>
</dbReference>
<keyword evidence="3 11" id="KW-1003">Cell membrane</keyword>
<dbReference type="InterPro" id="IPR059000">
    <property type="entry name" value="ATPase_P-type_domA"/>
</dbReference>
<evidence type="ECO:0000256" key="8">
    <source>
        <dbReference type="ARBA" id="ARBA00022967"/>
    </source>
</evidence>
<dbReference type="Pfam" id="PF00702">
    <property type="entry name" value="Hydrolase"/>
    <property type="match status" value="1"/>
</dbReference>
<evidence type="ECO:0000256" key="10">
    <source>
        <dbReference type="ARBA" id="ARBA00023136"/>
    </source>
</evidence>
<feature type="transmembrane region" description="Helical" evidence="11">
    <location>
        <begin position="231"/>
        <end position="257"/>
    </location>
</feature>
<dbReference type="InterPro" id="IPR027256">
    <property type="entry name" value="P-typ_ATPase_IB"/>
</dbReference>
<feature type="region of interest" description="Disordered" evidence="12">
    <location>
        <begin position="23"/>
        <end position="48"/>
    </location>
</feature>
<dbReference type="InterPro" id="IPR001757">
    <property type="entry name" value="P_typ_ATPase"/>
</dbReference>
<keyword evidence="5 11" id="KW-0479">Metal-binding</keyword>
<dbReference type="PRINTS" id="PR00119">
    <property type="entry name" value="CATATPASE"/>
</dbReference>
<dbReference type="GO" id="GO:0055070">
    <property type="term" value="P:copper ion homeostasis"/>
    <property type="evidence" value="ECO:0007669"/>
    <property type="project" value="TreeGrafter"/>
</dbReference>
<dbReference type="SMART" id="SM00746">
    <property type="entry name" value="TRASH"/>
    <property type="match status" value="1"/>
</dbReference>
<dbReference type="NCBIfam" id="TIGR01511">
    <property type="entry name" value="ATPase-IB1_Cu"/>
    <property type="match status" value="1"/>
</dbReference>
<dbReference type="OrthoDB" id="8552908at2"/>
<dbReference type="GO" id="GO:0005524">
    <property type="term" value="F:ATP binding"/>
    <property type="evidence" value="ECO:0007669"/>
    <property type="project" value="UniProtKB-UniRule"/>
</dbReference>
<dbReference type="GO" id="GO:0005886">
    <property type="term" value="C:plasma membrane"/>
    <property type="evidence" value="ECO:0007669"/>
    <property type="project" value="UniProtKB-SubCell"/>
</dbReference>
<feature type="transmembrane region" description="Helical" evidence="11">
    <location>
        <begin position="422"/>
        <end position="444"/>
    </location>
</feature>
<evidence type="ECO:0000256" key="7">
    <source>
        <dbReference type="ARBA" id="ARBA00022840"/>
    </source>
</evidence>
<dbReference type="PANTHER" id="PTHR43520">
    <property type="entry name" value="ATP7, ISOFORM B"/>
    <property type="match status" value="1"/>
</dbReference>
<dbReference type="InterPro" id="IPR018303">
    <property type="entry name" value="ATPase_P-typ_P_site"/>
</dbReference>
<dbReference type="InterPro" id="IPR023298">
    <property type="entry name" value="ATPase_P-typ_TM_dom_sf"/>
</dbReference>
<dbReference type="SFLD" id="SFLDG00002">
    <property type="entry name" value="C1.7:_P-type_atpase_like"/>
    <property type="match status" value="1"/>
</dbReference>
<feature type="domain" description="TRASH" evidence="13">
    <location>
        <begin position="55"/>
        <end position="92"/>
    </location>
</feature>
<dbReference type="InterPro" id="IPR044492">
    <property type="entry name" value="P_typ_ATPase_HD_dom"/>
</dbReference>
<dbReference type="GO" id="GO:0043682">
    <property type="term" value="F:P-type divalent copper transporter activity"/>
    <property type="evidence" value="ECO:0007669"/>
    <property type="project" value="TreeGrafter"/>
</dbReference>
<feature type="transmembrane region" description="Helical" evidence="11">
    <location>
        <begin position="450"/>
        <end position="473"/>
    </location>
</feature>
<protein>
    <submittedName>
        <fullName evidence="14">Heavy metal translocating P-type ATPase</fullName>
    </submittedName>
</protein>
<dbReference type="InterPro" id="IPR023299">
    <property type="entry name" value="ATPase_P-typ_cyto_dom_N"/>
</dbReference>
<evidence type="ECO:0000256" key="4">
    <source>
        <dbReference type="ARBA" id="ARBA00022692"/>
    </source>
</evidence>
<reference evidence="14 15" key="2">
    <citation type="submission" date="2018-12" db="EMBL/GenBank/DDBJ databases">
        <title>Rhizobacter gummiphilus sp. nov., a rubber-degrading bacterium isolated from the soil of a botanical garden in Japan.</title>
        <authorList>
            <person name="Shunsuke S.S."/>
        </authorList>
    </citation>
    <scope>NUCLEOTIDE SEQUENCE [LARGE SCALE GENOMIC DNA]</scope>
    <source>
        <strain evidence="14 15">S-16</strain>
    </source>
</reference>
<evidence type="ECO:0000256" key="6">
    <source>
        <dbReference type="ARBA" id="ARBA00022741"/>
    </source>
</evidence>
<evidence type="ECO:0000256" key="2">
    <source>
        <dbReference type="ARBA" id="ARBA00006024"/>
    </source>
</evidence>
<dbReference type="SUPFAM" id="SSF81653">
    <property type="entry name" value="Calcium ATPase, transduction domain A"/>
    <property type="match status" value="1"/>
</dbReference>
<evidence type="ECO:0000256" key="1">
    <source>
        <dbReference type="ARBA" id="ARBA00004651"/>
    </source>
</evidence>
<dbReference type="Gene3D" id="3.40.50.1000">
    <property type="entry name" value="HAD superfamily/HAD-like"/>
    <property type="match status" value="1"/>
</dbReference>
<accession>A0A3N7HIH8</accession>
<dbReference type="FunFam" id="2.70.150.10:FF:000020">
    <property type="entry name" value="Copper-exporting P-type ATPase A"/>
    <property type="match status" value="1"/>
</dbReference>
<dbReference type="NCBIfam" id="TIGR01494">
    <property type="entry name" value="ATPase_P-type"/>
    <property type="match status" value="1"/>
</dbReference>
<dbReference type="NCBIfam" id="TIGR01525">
    <property type="entry name" value="ATPase-IB_hvy"/>
    <property type="match status" value="1"/>
</dbReference>
<feature type="transmembrane region" description="Helical" evidence="11">
    <location>
        <begin position="791"/>
        <end position="813"/>
    </location>
</feature>
<keyword evidence="10 11" id="KW-0472">Membrane</keyword>
<dbReference type="SFLD" id="SFLDS00003">
    <property type="entry name" value="Haloacid_Dehalogenase"/>
    <property type="match status" value="1"/>
</dbReference>
<dbReference type="InterPro" id="IPR023214">
    <property type="entry name" value="HAD_sf"/>
</dbReference>
<dbReference type="GO" id="GO:0060003">
    <property type="term" value="P:copper ion export"/>
    <property type="evidence" value="ECO:0007669"/>
    <property type="project" value="UniProtKB-ARBA"/>
</dbReference>
<dbReference type="SUPFAM" id="SSF81660">
    <property type="entry name" value="Metal cation-transporting ATPase, ATP-binding domain N"/>
    <property type="match status" value="1"/>
</dbReference>
<dbReference type="PANTHER" id="PTHR43520:SF8">
    <property type="entry name" value="P-TYPE CU(+) TRANSPORTER"/>
    <property type="match status" value="1"/>
</dbReference>
<feature type="compositionally biased region" description="Low complexity" evidence="12">
    <location>
        <begin position="23"/>
        <end position="45"/>
    </location>
</feature>
<sequence length="819" mass="86170">MNTQRHNSSRVQEATAVLVPSSAVGGHHAHASGAPAQGEGPAQGESVVTAEQATDPVCGMTVPKTTQHQADFEGRRYYFCSPGCQGKFTRSPTQYVKATGPDPVRPHQGGADAQPAQVPAVATIYTCPMHPEIRQDRPGNCPKCGMTLEPVLPTLEEEDDSELISFRRRFWITLPLTAAVTALAMLGHRVQWFEMGTQSWIELVLSLPIVLWAGWPFFVRGAQSIVHRSPNMWTLIGLGTAAAFIYSVVATIAPAVFPPSFVSMGRVSVYFEAAAVIISLTLLGQILELKARSQTSAAIKSLLRLAPKTARRINADGSEEDVPLAHVHVGDTLRVRPGEKVPVDGVVVEGESAVDESMLTGEPLPVTKRAGDKLIGATMNTSGALSMRSERVGSQTVLSQIVQMVAQAQRSKAPMQRMADKVAGDFVVTVIAIAIVTFFAWGLLGPQPSWVYGLINAVAVLIIACPCALGLATPMSIMVATGRAATTGVLFRDAAAIENLRRVDTLIVDKTGTLTEGRPAFERAVGVEGMNEDEVLRLAASLDQGSEHPLADAIVRAAKERQLALAKAEGFNSSTGIGVQGRVEGKVIALGNTALMEQLGVVVDAVKAQAESLRAQGASVMYLAVDARLAGLLAVSDPIKSSTQDALATLRAAGMRVVMATGDGLTTAKAVAARLGIEEVHGEVKPADKLALVDKLQGEGRVVAMAGDGINDAPALAKADVGVAMGTGTDVAMNSAQITLVKGDLRGIAQARLISQATIHNMKQNLAFAFVYNALGVPLAAGVLYPFTGWLLSPMIAALAMSLSSASVIANALRLRKQG</sequence>
<feature type="transmembrane region" description="Helical" evidence="11">
    <location>
        <begin position="170"/>
        <end position="188"/>
    </location>
</feature>
<dbReference type="RefSeq" id="WP_124543240.1">
    <property type="nucleotide sequence ID" value="NZ_QUSW01000009.1"/>
</dbReference>
<reference evidence="14 15" key="1">
    <citation type="submission" date="2018-08" db="EMBL/GenBank/DDBJ databases">
        <authorList>
            <person name="Khan S.A."/>
            <person name="Jeon C.O."/>
            <person name="Chun B.H."/>
            <person name="Jeong S.E."/>
        </authorList>
    </citation>
    <scope>NUCLEOTIDE SEQUENCE [LARGE SCALE GENOMIC DNA]</scope>
    <source>
        <strain evidence="14 15">S-16</strain>
    </source>
</reference>
<dbReference type="GO" id="GO:0005507">
    <property type="term" value="F:copper ion binding"/>
    <property type="evidence" value="ECO:0007669"/>
    <property type="project" value="TreeGrafter"/>
</dbReference>
<dbReference type="InterPro" id="IPR008250">
    <property type="entry name" value="ATPase_P-typ_transduc_dom_A_sf"/>
</dbReference>
<comment type="similarity">
    <text evidence="2 11">Belongs to the cation transport ATPase (P-type) (TC 3.A.3) family. Type IB subfamily.</text>
</comment>
<dbReference type="InterPro" id="IPR007029">
    <property type="entry name" value="YHS_dom"/>
</dbReference>
<evidence type="ECO:0000313" key="15">
    <source>
        <dbReference type="Proteomes" id="UP000267464"/>
    </source>
</evidence>
<evidence type="ECO:0000256" key="11">
    <source>
        <dbReference type="RuleBase" id="RU362081"/>
    </source>
</evidence>
<proteinExistence type="inferred from homology"/>
<dbReference type="EMBL" id="QUSW01000009">
    <property type="protein sequence ID" value="RQP21828.1"/>
    <property type="molecule type" value="Genomic_DNA"/>
</dbReference>
<keyword evidence="9 11" id="KW-1133">Transmembrane helix</keyword>
<dbReference type="Gene3D" id="3.40.1110.10">
    <property type="entry name" value="Calcium-transporting ATPase, cytoplasmic domain N"/>
    <property type="match status" value="1"/>
</dbReference>
<dbReference type="InterPro" id="IPR036412">
    <property type="entry name" value="HAD-like_sf"/>
</dbReference>
<evidence type="ECO:0000256" key="5">
    <source>
        <dbReference type="ARBA" id="ARBA00022723"/>
    </source>
</evidence>
<dbReference type="InterPro" id="IPR012348">
    <property type="entry name" value="RNR-like"/>
</dbReference>
<dbReference type="PROSITE" id="PS00154">
    <property type="entry name" value="ATPASE_E1_E2"/>
    <property type="match status" value="1"/>
</dbReference>
<dbReference type="Pfam" id="PF00122">
    <property type="entry name" value="E1-E2_ATPase"/>
    <property type="match status" value="1"/>
</dbReference>